<dbReference type="Pfam" id="PF00535">
    <property type="entry name" value="Glycos_transf_2"/>
    <property type="match status" value="1"/>
</dbReference>
<dbReference type="NCBIfam" id="TIGR03965">
    <property type="entry name" value="mycofact_glyco"/>
    <property type="match status" value="1"/>
</dbReference>
<dbReference type="Proteomes" id="UP000392064">
    <property type="component" value="Chromosome"/>
</dbReference>
<dbReference type="GO" id="GO:0016740">
    <property type="term" value="F:transferase activity"/>
    <property type="evidence" value="ECO:0007669"/>
    <property type="project" value="UniProtKB-KW"/>
</dbReference>
<dbReference type="RefSeq" id="WP_153651676.1">
    <property type="nucleotide sequence ID" value="NZ_CP045737.1"/>
</dbReference>
<dbReference type="PANTHER" id="PTHR43646:SF6">
    <property type="entry name" value="PRE-MYCOFACTOCIN GLYCOSYLTRANSFERASE"/>
    <property type="match status" value="1"/>
</dbReference>
<feature type="domain" description="Glycosyltransferase 2-like" evidence="1">
    <location>
        <begin position="83"/>
        <end position="201"/>
    </location>
</feature>
<dbReference type="PANTHER" id="PTHR43646">
    <property type="entry name" value="GLYCOSYLTRANSFERASE"/>
    <property type="match status" value="1"/>
</dbReference>
<gene>
    <name evidence="2" type="primary">mftF</name>
    <name evidence="2" type="ORF">GEV26_02925</name>
</gene>
<evidence type="ECO:0000313" key="3">
    <source>
        <dbReference type="Proteomes" id="UP000392064"/>
    </source>
</evidence>
<sequence length="464" mass="49312">MTSASRLPDGFVVRLHDDVAVGKLLVRGSRFVRLSATARQMLADRSLTVGSPMSAALAAQLLDLDLARPEPGGDAPELEDVTVVVPVRDNALGVDRLLARLAPHVACVVVDDASVDHHEVARVAERHGATLVRLDRNVGPAAARDMGMRSVRAPLVAFVDSDVVVSASALGLLAAHFADPGLAAAAPRIRSRGGRRWFERYEDACGSLDLGPVPATVRPWSPVAYVPSACLVARVAALGDGFDPRLRSGEDVDLVWRLVDAGRRVHYAAEVEAAHDVRPSVVRWLGRKAFYGTSAVALAARHGDKVAPAVLTPIGAAAVLGVLVQRRWSWAVAAGCAGLMTRDVARRLPELTLAQQAGVVRTTGLALARQTAGLALRHWWPVSVVLAAGSTRARRAVAVMAVAEGIAARRRSGTDLDPIRFTLARRADDLAYGAGVWWGAARERSISCLLPRWLPSRPASAARP</sequence>
<organism evidence="2 3">
    <name type="scientific">Aeromicrobium yanjiei</name>
    <dbReference type="NCBI Taxonomy" id="2662028"/>
    <lineage>
        <taxon>Bacteria</taxon>
        <taxon>Bacillati</taxon>
        <taxon>Actinomycetota</taxon>
        <taxon>Actinomycetes</taxon>
        <taxon>Propionibacteriales</taxon>
        <taxon>Nocardioidaceae</taxon>
        <taxon>Aeromicrobium</taxon>
    </lineage>
</organism>
<accession>A0A5Q2MJB4</accession>
<evidence type="ECO:0000259" key="1">
    <source>
        <dbReference type="Pfam" id="PF00535"/>
    </source>
</evidence>
<evidence type="ECO:0000313" key="2">
    <source>
        <dbReference type="EMBL" id="QGG40405.1"/>
    </source>
</evidence>
<keyword evidence="2" id="KW-0808">Transferase</keyword>
<dbReference type="InterPro" id="IPR001173">
    <property type="entry name" value="Glyco_trans_2-like"/>
</dbReference>
<proteinExistence type="predicted"/>
<dbReference type="AlphaFoldDB" id="A0A5Q2MJB4"/>
<dbReference type="Gene3D" id="3.90.550.10">
    <property type="entry name" value="Spore Coat Polysaccharide Biosynthesis Protein SpsA, Chain A"/>
    <property type="match status" value="1"/>
</dbReference>
<dbReference type="KEGG" id="aef:GEV26_02925"/>
<dbReference type="InterPro" id="IPR029044">
    <property type="entry name" value="Nucleotide-diphossugar_trans"/>
</dbReference>
<keyword evidence="3" id="KW-1185">Reference proteome</keyword>
<dbReference type="InterPro" id="IPR023981">
    <property type="entry name" value="MftF"/>
</dbReference>
<dbReference type="SUPFAM" id="SSF53448">
    <property type="entry name" value="Nucleotide-diphospho-sugar transferases"/>
    <property type="match status" value="1"/>
</dbReference>
<dbReference type="EMBL" id="CP045737">
    <property type="protein sequence ID" value="QGG40405.1"/>
    <property type="molecule type" value="Genomic_DNA"/>
</dbReference>
<name>A0A5Q2MJB4_9ACTN</name>
<reference evidence="2 3" key="1">
    <citation type="submission" date="2019-11" db="EMBL/GenBank/DDBJ databases">
        <authorList>
            <person name="Li J."/>
        </authorList>
    </citation>
    <scope>NUCLEOTIDE SEQUENCE [LARGE SCALE GENOMIC DNA]</scope>
    <source>
        <strain evidence="2 3">MF47</strain>
    </source>
</reference>
<protein>
    <submittedName>
        <fullName evidence="2">Mycofactocin system glycosyltransferase</fullName>
    </submittedName>
</protein>